<keyword evidence="1" id="KW-0812">Transmembrane</keyword>
<keyword evidence="1" id="KW-1133">Transmembrane helix</keyword>
<gene>
    <name evidence="2" type="ORF">J8641_04050</name>
</gene>
<accession>A0A9X0ZS17</accession>
<proteinExistence type="predicted"/>
<reference evidence="2" key="1">
    <citation type="submission" date="2021-04" db="EMBL/GenBank/DDBJ databases">
        <title>Genomic characterization of endocarditis-associated Neisseria elongata subsp. nitroreducens.</title>
        <authorList>
            <person name="Schorner M."/>
            <person name="Passarelli-Araujo H."/>
            <person name="Scheffer M."/>
            <person name="Barazzetti F."/>
            <person name="Martins J."/>
            <person name="Machado H."/>
            <person name="Palmeiro J."/>
            <person name="Bazzo M."/>
        </authorList>
    </citation>
    <scope>NUCLEOTIDE SEQUENCE</scope>
    <source>
        <strain evidence="2">Nel_M001</strain>
    </source>
</reference>
<keyword evidence="1" id="KW-0472">Membrane</keyword>
<sequence length="66" mass="7577">MGGAVVIAALAFMLLMVGGFPLLLLALGLFFVWFVWSIFRKEPDEPSNGWCRELQREIEAERRHQI</sequence>
<dbReference type="Proteomes" id="UP000708805">
    <property type="component" value="Unassembled WGS sequence"/>
</dbReference>
<dbReference type="AlphaFoldDB" id="A0A9X0ZS17"/>
<organism evidence="2 3">
    <name type="scientific">Neisseria elongata subsp. nitroreducens</name>
    <dbReference type="NCBI Taxonomy" id="90367"/>
    <lineage>
        <taxon>Bacteria</taxon>
        <taxon>Pseudomonadati</taxon>
        <taxon>Pseudomonadota</taxon>
        <taxon>Betaproteobacteria</taxon>
        <taxon>Neisseriales</taxon>
        <taxon>Neisseriaceae</taxon>
        <taxon>Neisseria</taxon>
    </lineage>
</organism>
<evidence type="ECO:0000313" key="3">
    <source>
        <dbReference type="Proteomes" id="UP000708805"/>
    </source>
</evidence>
<name>A0A9X0ZS17_NEIEL</name>
<protein>
    <submittedName>
        <fullName evidence="2">Uncharacterized protein</fullName>
    </submittedName>
</protein>
<evidence type="ECO:0000256" key="1">
    <source>
        <dbReference type="SAM" id="Phobius"/>
    </source>
</evidence>
<comment type="caution">
    <text evidence="2">The sequence shown here is derived from an EMBL/GenBank/DDBJ whole genome shotgun (WGS) entry which is preliminary data.</text>
</comment>
<evidence type="ECO:0000313" key="2">
    <source>
        <dbReference type="EMBL" id="MBS9340003.1"/>
    </source>
</evidence>
<feature type="transmembrane region" description="Helical" evidence="1">
    <location>
        <begin position="6"/>
        <end position="36"/>
    </location>
</feature>
<dbReference type="EMBL" id="JAGJWT010000002">
    <property type="protein sequence ID" value="MBS9340003.1"/>
    <property type="molecule type" value="Genomic_DNA"/>
</dbReference>